<protein>
    <submittedName>
        <fullName evidence="1">Uncharacterized protein</fullName>
    </submittedName>
</protein>
<name>A0A0G8C145_9BACI</name>
<gene>
    <name evidence="1" type="ORF">B4147_2798</name>
</gene>
<proteinExistence type="predicted"/>
<dbReference type="Proteomes" id="UP000035350">
    <property type="component" value="Unassembled WGS sequence"/>
</dbReference>
<evidence type="ECO:0000313" key="2">
    <source>
        <dbReference type="Proteomes" id="UP000035350"/>
    </source>
</evidence>
<dbReference type="PATRIC" id="fig|1396.433.peg.5537"/>
<organism evidence="1 2">
    <name type="scientific">Bacillus wiedmannii</name>
    <dbReference type="NCBI Taxonomy" id="1890302"/>
    <lineage>
        <taxon>Bacteria</taxon>
        <taxon>Bacillati</taxon>
        <taxon>Bacillota</taxon>
        <taxon>Bacilli</taxon>
        <taxon>Bacillales</taxon>
        <taxon>Bacillaceae</taxon>
        <taxon>Bacillus</taxon>
        <taxon>Bacillus cereus group</taxon>
    </lineage>
</organism>
<evidence type="ECO:0000313" key="1">
    <source>
        <dbReference type="EMBL" id="KKZ93562.1"/>
    </source>
</evidence>
<accession>A0A0G8C145</accession>
<dbReference type="EMBL" id="LCYN01000031">
    <property type="protein sequence ID" value="KKZ93562.1"/>
    <property type="molecule type" value="Genomic_DNA"/>
</dbReference>
<dbReference type="AlphaFoldDB" id="A0A0G8C145"/>
<comment type="caution">
    <text evidence="1">The sequence shown here is derived from an EMBL/GenBank/DDBJ whole genome shotgun (WGS) entry which is preliminary data.</text>
</comment>
<sequence length="44" mass="5121">MIIQKFIKSVKFSYLSSEMEIIYFEIGKAFIHHYSTAEPSYGAD</sequence>
<reference evidence="2" key="2">
    <citation type="submission" date="2015-04" db="EMBL/GenBank/DDBJ databases">
        <title>Draft Genome Sequences of Eight Spore-Forming Food Isolates of Bacillus cereus Genome sequencing.</title>
        <authorList>
            <person name="Krawcyk A.O."/>
            <person name="de Jong A."/>
            <person name="Eijlander R.T."/>
            <person name="Berendsen E.M."/>
            <person name="Holsappel S."/>
            <person name="Wells-Bennik M."/>
            <person name="Kuipers O.P."/>
        </authorList>
    </citation>
    <scope>NUCLEOTIDE SEQUENCE [LARGE SCALE GENOMIC DNA]</scope>
    <source>
        <strain evidence="2">B4147</strain>
    </source>
</reference>
<reference evidence="1 2" key="1">
    <citation type="journal article" date="2015" name="Genome Announc.">
        <title>Next-Generation Whole-Genome Sequencing of Eight Strains of Bacillus cereus, Isolated from Food.</title>
        <authorList>
            <person name="Krawczyk A.O."/>
            <person name="de Jong A."/>
            <person name="Eijlander R.T."/>
            <person name="Berendsen E.M."/>
            <person name="Holsappel S."/>
            <person name="Wells-Bennik M.H."/>
            <person name="Kuipers O.P."/>
        </authorList>
    </citation>
    <scope>NUCLEOTIDE SEQUENCE [LARGE SCALE GENOMIC DNA]</scope>
    <source>
        <strain evidence="1 2">B4147</strain>
    </source>
</reference>